<dbReference type="InterPro" id="IPR000026">
    <property type="entry name" value="N1-like"/>
</dbReference>
<keyword evidence="5" id="KW-1266">Target cell cytoplasm</keyword>
<reference evidence="10" key="1">
    <citation type="submission" date="2017-04" db="EMBL/GenBank/DDBJ databases">
        <authorList>
            <person name="Varghese N."/>
            <person name="Submissions S."/>
        </authorList>
    </citation>
    <scope>NUCLEOTIDE SEQUENCE [LARGE SCALE GENOMIC DNA]</scope>
    <source>
        <strain evidence="10">DSM 23072</strain>
    </source>
</reference>
<feature type="compositionally biased region" description="Basic and acidic residues" evidence="7">
    <location>
        <begin position="81"/>
        <end position="98"/>
    </location>
</feature>
<dbReference type="GO" id="GO:0004521">
    <property type="term" value="F:RNA endonuclease activity"/>
    <property type="evidence" value="ECO:0007669"/>
    <property type="project" value="InterPro"/>
</dbReference>
<dbReference type="Pfam" id="PF00545">
    <property type="entry name" value="Ribonuclease"/>
    <property type="match status" value="1"/>
</dbReference>
<feature type="domain" description="VENN motif-containing" evidence="8">
    <location>
        <begin position="338"/>
        <end position="397"/>
    </location>
</feature>
<proteinExistence type="predicted"/>
<dbReference type="InterPro" id="IPR016191">
    <property type="entry name" value="Ribonuclease/ribotoxin"/>
</dbReference>
<evidence type="ECO:0000256" key="1">
    <source>
        <dbReference type="ARBA" id="ARBA00004219"/>
    </source>
</evidence>
<dbReference type="Gene3D" id="3.10.450.30">
    <property type="entry name" value="Microbial ribonucleases"/>
    <property type="match status" value="1"/>
</dbReference>
<dbReference type="GO" id="GO:0016787">
    <property type="term" value="F:hydrolase activity"/>
    <property type="evidence" value="ECO:0007669"/>
    <property type="project" value="UniProtKB-KW"/>
</dbReference>
<keyword evidence="10" id="KW-1185">Reference proteome</keyword>
<evidence type="ECO:0000256" key="2">
    <source>
        <dbReference type="ARBA" id="ARBA00022656"/>
    </source>
</evidence>
<keyword evidence="4" id="KW-0378">Hydrolase</keyword>
<evidence type="ECO:0000313" key="9">
    <source>
        <dbReference type="EMBL" id="SMB80007.1"/>
    </source>
</evidence>
<dbReference type="EMBL" id="FWWV01000002">
    <property type="protein sequence ID" value="SMB80007.1"/>
    <property type="molecule type" value="Genomic_DNA"/>
</dbReference>
<name>A0A1W1UFZ4_9PAST</name>
<feature type="region of interest" description="Disordered" evidence="7">
    <location>
        <begin position="81"/>
        <end position="120"/>
    </location>
</feature>
<dbReference type="STRING" id="1122938.SAMN05660772_00517"/>
<protein>
    <submittedName>
        <fullName evidence="9">Pre-toxin domain with VENN motif-containing protein</fullName>
    </submittedName>
</protein>
<keyword evidence="6" id="KW-0843">Virulence</keyword>
<evidence type="ECO:0000256" key="6">
    <source>
        <dbReference type="ARBA" id="ARBA00023026"/>
    </source>
</evidence>
<organism evidence="9 10">
    <name type="scientific">Pasteurella testudinis DSM 23072</name>
    <dbReference type="NCBI Taxonomy" id="1122938"/>
    <lineage>
        <taxon>Bacteria</taxon>
        <taxon>Pseudomonadati</taxon>
        <taxon>Pseudomonadota</taxon>
        <taxon>Gammaproteobacteria</taxon>
        <taxon>Pasteurellales</taxon>
        <taxon>Pasteurellaceae</taxon>
        <taxon>Pasteurella</taxon>
    </lineage>
</organism>
<evidence type="ECO:0000256" key="7">
    <source>
        <dbReference type="SAM" id="MobiDB-lite"/>
    </source>
</evidence>
<evidence type="ECO:0000256" key="5">
    <source>
        <dbReference type="ARBA" id="ARBA00022913"/>
    </source>
</evidence>
<feature type="compositionally biased region" description="Polar residues" evidence="7">
    <location>
        <begin position="110"/>
        <end position="120"/>
    </location>
</feature>
<evidence type="ECO:0000256" key="3">
    <source>
        <dbReference type="ARBA" id="ARBA00022722"/>
    </source>
</evidence>
<evidence type="ECO:0000313" key="10">
    <source>
        <dbReference type="Proteomes" id="UP000192408"/>
    </source>
</evidence>
<dbReference type="GO" id="GO:0090729">
    <property type="term" value="F:toxin activity"/>
    <property type="evidence" value="ECO:0007669"/>
    <property type="project" value="UniProtKB-KW"/>
</dbReference>
<evidence type="ECO:0000256" key="4">
    <source>
        <dbReference type="ARBA" id="ARBA00022801"/>
    </source>
</evidence>
<comment type="subcellular location">
    <subcellularLocation>
        <location evidence="1">Target cell</location>
        <location evidence="1">Target cell cytoplasm</location>
    </subcellularLocation>
</comment>
<dbReference type="Pfam" id="PF04829">
    <property type="entry name" value="PT-VENN"/>
    <property type="match status" value="1"/>
</dbReference>
<dbReference type="InterPro" id="IPR006914">
    <property type="entry name" value="VENN_dom"/>
</dbReference>
<keyword evidence="3" id="KW-0540">Nuclease</keyword>
<accession>A0A1W1UFZ4</accession>
<dbReference type="SUPFAM" id="SSF53933">
    <property type="entry name" value="Microbial ribonucleases"/>
    <property type="match status" value="1"/>
</dbReference>
<dbReference type="Proteomes" id="UP000192408">
    <property type="component" value="Unassembled WGS sequence"/>
</dbReference>
<gene>
    <name evidence="9" type="ORF">SAMN05660772_00517</name>
</gene>
<dbReference type="AlphaFoldDB" id="A0A1W1UFZ4"/>
<sequence>MELAKSKTSSERRSEVGDCVHFSDGTRITATKIGGAITSTQRDKNRLATNQFTFTDIENRSESKAVSASIGVSASSDLNKDENGKVIKNDKGEPERVTDVSPTGGLPMFSRTQDNSTTQATLSEGTIILNKDSSPMKTTAAALGINTDSGKGNAQTEKPKDINTTLATQKAMQSAVADISAGVSAYSDQQRKTAEVKKADAAQAMANAQQSGNQAAYEQAVVAYAQADSEAKAWGTGGSYQRAVDTATKVITLAIANGNSAQLTATALSPLANQAIKDATTDENGKVDKTTNLILHGILGAVEAQVNGGSALGGAAAAMTGEATADLLAKAIYNKTADQLDERERANISSLSSLTGALAATVTAQADGTATDSTTTLVNAATGKAIAESAVENNSLSGDEFRRKLEEDKERYKQKVRDELGNNTASQLINGVINVIAETGDFGVLALDGAFDASAALITCAIGDSYCGQAKKDLASKNQGAVDALNSLMNGDSWNAIKSMANNAYYGDQTALENLSGILTGIAIPIKNLPKGVSANEKLPVVDKTVGYPITEFNHQAHNAAIYEALKLDLKTQQAANHLIDSLKNTGKLPDGYMSKEVAKEKYGWLEGKPVKNGQIGGDIFKNKNNLLPNSKGRIWFEADIGIDPNVSRAKQPGTRLIYSNDGMLFITTDHYNSFKEVGKWK</sequence>
<keyword evidence="2" id="KW-0800">Toxin</keyword>
<evidence type="ECO:0000259" key="8">
    <source>
        <dbReference type="Pfam" id="PF04829"/>
    </source>
</evidence>
<dbReference type="GO" id="GO:0003723">
    <property type="term" value="F:RNA binding"/>
    <property type="evidence" value="ECO:0007669"/>
    <property type="project" value="InterPro"/>
</dbReference>